<feature type="domain" description="CAAX prenyl protease 2/Lysostaphin resistance protein A-like" evidence="2">
    <location>
        <begin position="80"/>
        <end position="205"/>
    </location>
</feature>
<name>A0ABR7J9L7_9FLAO</name>
<comment type="caution">
    <text evidence="3">The sequence shown here is derived from an EMBL/GenBank/DDBJ whole genome shotgun (WGS) entry which is preliminary data.</text>
</comment>
<evidence type="ECO:0000313" key="3">
    <source>
        <dbReference type="EMBL" id="MBC5842166.1"/>
    </source>
</evidence>
<evidence type="ECO:0000259" key="2">
    <source>
        <dbReference type="Pfam" id="PF02517"/>
    </source>
</evidence>
<evidence type="ECO:0000256" key="1">
    <source>
        <dbReference type="SAM" id="Phobius"/>
    </source>
</evidence>
<organism evidence="3 4">
    <name type="scientific">Flavobacterium kayseriense</name>
    <dbReference type="NCBI Taxonomy" id="2764714"/>
    <lineage>
        <taxon>Bacteria</taxon>
        <taxon>Pseudomonadati</taxon>
        <taxon>Bacteroidota</taxon>
        <taxon>Flavobacteriia</taxon>
        <taxon>Flavobacteriales</taxon>
        <taxon>Flavobacteriaceae</taxon>
        <taxon>Flavobacterium</taxon>
    </lineage>
</organism>
<feature type="transmembrane region" description="Helical" evidence="1">
    <location>
        <begin position="142"/>
        <end position="159"/>
    </location>
</feature>
<keyword evidence="3" id="KW-0645">Protease</keyword>
<reference evidence="3 4" key="1">
    <citation type="submission" date="2020-08" db="EMBL/GenBank/DDBJ databases">
        <title>Description of novel Flavobacterium F-380 isolate.</title>
        <authorList>
            <person name="Saticioglu I.B."/>
            <person name="Duman M."/>
            <person name="Altun S."/>
        </authorList>
    </citation>
    <scope>NUCLEOTIDE SEQUENCE [LARGE SCALE GENOMIC DNA]</scope>
    <source>
        <strain evidence="3 4">F-380</strain>
    </source>
</reference>
<gene>
    <name evidence="3" type="ORF">H8R23_12175</name>
</gene>
<keyword evidence="1" id="KW-0472">Membrane</keyword>
<sequence length="430" mass="49308">MTHTIKLAYTDLVLFLKNPIDQAGEPISTKQKIKLLLSLLAIEIPFILLFSILLQGLESLELVDNKDHSVLKMMQSMPVAVFFFVAVIITPFFEELLFRLYLRYRHNYVFTTIIGLASLTGSTNREKTSNSLRSFWTKRYKYIFYFSALIFGFVHLFNFPFSLTILLLSPILVAPQIILGSIIGYLRVRYGFMMGFFMHALHNAVFVGLGLLAMSQSAVKVNSKTKEYVVAIRETFDKHDDSSLKNYPDSLVYENASLKATIAYLLKTNESLLNTNDAKKLDSRLNFIFKNKTKDSIKTKSMALERLMKSYDFTIGKKILPTTVWHLEVVNPTLLTKHKSNGEQRANEVITTKEKLTLKNCGIKQLSFALNQDGKHLIIDQTNETAIYDFTLSVGNFETMKEQLQSKYGITLTKRKMNYEHSQILFKKSK</sequence>
<keyword evidence="1" id="KW-1133">Transmembrane helix</keyword>
<keyword evidence="4" id="KW-1185">Reference proteome</keyword>
<dbReference type="Proteomes" id="UP000629963">
    <property type="component" value="Unassembled WGS sequence"/>
</dbReference>
<proteinExistence type="predicted"/>
<keyword evidence="3" id="KW-0378">Hydrolase</keyword>
<keyword evidence="3" id="KW-0482">Metalloprotease</keyword>
<feature type="transmembrane region" description="Helical" evidence="1">
    <location>
        <begin position="193"/>
        <end position="214"/>
    </location>
</feature>
<dbReference type="InterPro" id="IPR003675">
    <property type="entry name" value="Rce1/LyrA-like_dom"/>
</dbReference>
<feature type="transmembrane region" description="Helical" evidence="1">
    <location>
        <begin position="165"/>
        <end position="186"/>
    </location>
</feature>
<dbReference type="Pfam" id="PF02517">
    <property type="entry name" value="Rce1-like"/>
    <property type="match status" value="1"/>
</dbReference>
<dbReference type="RefSeq" id="WP_187010664.1">
    <property type="nucleotide sequence ID" value="NZ_JACRUI010000004.1"/>
</dbReference>
<accession>A0ABR7J9L7</accession>
<feature type="transmembrane region" description="Helical" evidence="1">
    <location>
        <begin position="35"/>
        <end position="57"/>
    </location>
</feature>
<keyword evidence="1" id="KW-0812">Transmembrane</keyword>
<dbReference type="GO" id="GO:0008237">
    <property type="term" value="F:metallopeptidase activity"/>
    <property type="evidence" value="ECO:0007669"/>
    <property type="project" value="UniProtKB-KW"/>
</dbReference>
<feature type="transmembrane region" description="Helical" evidence="1">
    <location>
        <begin position="77"/>
        <end position="98"/>
    </location>
</feature>
<protein>
    <submittedName>
        <fullName evidence="3">CPBP family intramembrane metalloprotease</fullName>
    </submittedName>
</protein>
<dbReference type="EMBL" id="JACRUJ010000004">
    <property type="protein sequence ID" value="MBC5842166.1"/>
    <property type="molecule type" value="Genomic_DNA"/>
</dbReference>
<evidence type="ECO:0000313" key="4">
    <source>
        <dbReference type="Proteomes" id="UP000629963"/>
    </source>
</evidence>